<evidence type="ECO:0000313" key="7">
    <source>
        <dbReference type="EMBL" id="MCX7571071.1"/>
    </source>
</evidence>
<evidence type="ECO:0000256" key="5">
    <source>
        <dbReference type="RuleBase" id="RU004404"/>
    </source>
</evidence>
<keyword evidence="3 5" id="KW-0378">Hydrolase</keyword>
<name>A0ABT3X613_9BACL</name>
<dbReference type="NCBIfam" id="TIGR00225">
    <property type="entry name" value="prc"/>
    <property type="match status" value="1"/>
</dbReference>
<evidence type="ECO:0000259" key="6">
    <source>
        <dbReference type="PROSITE" id="PS50106"/>
    </source>
</evidence>
<dbReference type="Pfam" id="PF00595">
    <property type="entry name" value="PDZ"/>
    <property type="match status" value="1"/>
</dbReference>
<dbReference type="Gene3D" id="3.90.226.10">
    <property type="entry name" value="2-enoyl-CoA Hydratase, Chain A, domain 1"/>
    <property type="match status" value="1"/>
</dbReference>
<dbReference type="InterPro" id="IPR036366">
    <property type="entry name" value="PGBDSf"/>
</dbReference>
<sequence length="470" mass="51076">MYIRGRTLILGLILTIVVSSAATFGALQLTGTGLTLPTSDGVNDPQFSKLLDTYKTLKQEYYQDVKNDQLLNGAIDGMVKSLDDPYSTYMDQTEASSFHENISSSFEGIGATIREEEGKIVIDAPIKGSPAEKAGLKPNDKILSVDGKSLEGMKVGEAVTHIRGKKDTKAQLVIDRPGTGELTVTVTRDTIPVETVYAEMMEGGLGKIQITKFSESTYDEFKKAFDDLKGQGMKGLVIDLRQNPGGLLDVTTEIGNLLLPEGEPILQVESRNGEKKVYRSSGGKPGVPIVALIDGGSASAAEILAGALKESGGYQLIGQKTFGKGTVQTAKDFTDGSNIKFTIAKWLTPDGNWIHKKGIEPDIAVELPKYADLPYIDPEKKLEPEQFSNEIKAVQSMLTALGYQPGREDGYFDAQTKEAVLAFQKMESIPANGVVEGKTTRRMMELLQDKIQKNDTQLEKAQATLRKMLP</sequence>
<dbReference type="SUPFAM" id="SSF47090">
    <property type="entry name" value="PGBD-like"/>
    <property type="match status" value="1"/>
</dbReference>
<dbReference type="InterPro" id="IPR029045">
    <property type="entry name" value="ClpP/crotonase-like_dom_sf"/>
</dbReference>
<dbReference type="Gene3D" id="2.30.42.10">
    <property type="match status" value="1"/>
</dbReference>
<dbReference type="InterPro" id="IPR036365">
    <property type="entry name" value="PGBD-like_sf"/>
</dbReference>
<dbReference type="Gene3D" id="1.10.101.10">
    <property type="entry name" value="PGBD-like superfamily/PGBD"/>
    <property type="match status" value="1"/>
</dbReference>
<gene>
    <name evidence="7" type="ORF">OS242_14060</name>
</gene>
<dbReference type="InterPro" id="IPR001478">
    <property type="entry name" value="PDZ"/>
</dbReference>
<dbReference type="EMBL" id="JAPMLT010000008">
    <property type="protein sequence ID" value="MCX7571071.1"/>
    <property type="molecule type" value="Genomic_DNA"/>
</dbReference>
<keyword evidence="4 5" id="KW-0720">Serine protease</keyword>
<keyword evidence="8" id="KW-1185">Reference proteome</keyword>
<comment type="similarity">
    <text evidence="1 5">Belongs to the peptidase S41A family.</text>
</comment>
<organism evidence="7 8">
    <name type="scientific">Tumebacillus lacus</name>
    <dbReference type="NCBI Taxonomy" id="2995335"/>
    <lineage>
        <taxon>Bacteria</taxon>
        <taxon>Bacillati</taxon>
        <taxon>Bacillota</taxon>
        <taxon>Bacilli</taxon>
        <taxon>Bacillales</taxon>
        <taxon>Alicyclobacillaceae</taxon>
        <taxon>Tumebacillus</taxon>
    </lineage>
</organism>
<dbReference type="SMART" id="SM00245">
    <property type="entry name" value="TSPc"/>
    <property type="match status" value="1"/>
</dbReference>
<accession>A0ABT3X613</accession>
<dbReference type="Pfam" id="PF22694">
    <property type="entry name" value="CtpB_N-like"/>
    <property type="match status" value="1"/>
</dbReference>
<dbReference type="Pfam" id="PF01471">
    <property type="entry name" value="PG_binding_1"/>
    <property type="match status" value="1"/>
</dbReference>
<dbReference type="PROSITE" id="PS50106">
    <property type="entry name" value="PDZ"/>
    <property type="match status" value="1"/>
</dbReference>
<dbReference type="InterPro" id="IPR055210">
    <property type="entry name" value="CtpA/B_N"/>
</dbReference>
<dbReference type="InterPro" id="IPR004447">
    <property type="entry name" value="Peptidase_S41A"/>
</dbReference>
<dbReference type="CDD" id="cd07560">
    <property type="entry name" value="Peptidase_S41_CPP"/>
    <property type="match status" value="1"/>
</dbReference>
<evidence type="ECO:0000256" key="1">
    <source>
        <dbReference type="ARBA" id="ARBA00009179"/>
    </source>
</evidence>
<dbReference type="InterPro" id="IPR036034">
    <property type="entry name" value="PDZ_sf"/>
</dbReference>
<dbReference type="Pfam" id="PF03572">
    <property type="entry name" value="Peptidase_S41"/>
    <property type="match status" value="1"/>
</dbReference>
<dbReference type="Gene3D" id="3.30.750.44">
    <property type="match status" value="1"/>
</dbReference>
<dbReference type="SMART" id="SM00228">
    <property type="entry name" value="PDZ"/>
    <property type="match status" value="1"/>
</dbReference>
<dbReference type="SUPFAM" id="SSF52096">
    <property type="entry name" value="ClpP/crotonase"/>
    <property type="match status" value="1"/>
</dbReference>
<dbReference type="PANTHER" id="PTHR32060">
    <property type="entry name" value="TAIL-SPECIFIC PROTEASE"/>
    <property type="match status" value="1"/>
</dbReference>
<dbReference type="PANTHER" id="PTHR32060:SF30">
    <property type="entry name" value="CARBOXY-TERMINAL PROCESSING PROTEASE CTPA"/>
    <property type="match status" value="1"/>
</dbReference>
<keyword evidence="2 5" id="KW-0645">Protease</keyword>
<dbReference type="InterPro" id="IPR005151">
    <property type="entry name" value="Tail-specific_protease"/>
</dbReference>
<evidence type="ECO:0000256" key="3">
    <source>
        <dbReference type="ARBA" id="ARBA00022801"/>
    </source>
</evidence>
<dbReference type="SUPFAM" id="SSF50156">
    <property type="entry name" value="PDZ domain-like"/>
    <property type="match status" value="1"/>
</dbReference>
<dbReference type="CDD" id="cd06782">
    <property type="entry name" value="cpPDZ_CPP-like"/>
    <property type="match status" value="1"/>
</dbReference>
<evidence type="ECO:0000256" key="4">
    <source>
        <dbReference type="ARBA" id="ARBA00022825"/>
    </source>
</evidence>
<feature type="domain" description="PDZ" evidence="6">
    <location>
        <begin position="95"/>
        <end position="163"/>
    </location>
</feature>
<reference evidence="7 8" key="1">
    <citation type="submission" date="2022-11" db="EMBL/GenBank/DDBJ databases">
        <title>Study of microbial diversity in lake waters.</title>
        <authorList>
            <person name="Zhang J."/>
        </authorList>
    </citation>
    <scope>NUCLEOTIDE SEQUENCE [LARGE SCALE GENOMIC DNA]</scope>
    <source>
        <strain evidence="7 8">DT12</strain>
    </source>
</reference>
<dbReference type="RefSeq" id="WP_267152316.1">
    <property type="nucleotide sequence ID" value="NZ_JAPMLT010000008.1"/>
</dbReference>
<evidence type="ECO:0000256" key="2">
    <source>
        <dbReference type="ARBA" id="ARBA00022670"/>
    </source>
</evidence>
<protein>
    <submittedName>
        <fullName evidence="7">S41 family peptidase</fullName>
    </submittedName>
</protein>
<comment type="caution">
    <text evidence="7">The sequence shown here is derived from an EMBL/GenBank/DDBJ whole genome shotgun (WGS) entry which is preliminary data.</text>
</comment>
<evidence type="ECO:0000313" key="8">
    <source>
        <dbReference type="Proteomes" id="UP001208017"/>
    </source>
</evidence>
<proteinExistence type="inferred from homology"/>
<dbReference type="InterPro" id="IPR002477">
    <property type="entry name" value="Peptidoglycan-bd-like"/>
</dbReference>
<dbReference type="Proteomes" id="UP001208017">
    <property type="component" value="Unassembled WGS sequence"/>
</dbReference>